<proteinExistence type="predicted"/>
<dbReference type="HOGENOM" id="CLU_675444_0_0_2"/>
<evidence type="ECO:0000313" key="2">
    <source>
        <dbReference type="Proteomes" id="UP000002613"/>
    </source>
</evidence>
<protein>
    <recommendedName>
        <fullName evidence="3">RNA ligase domain-containing protein</fullName>
    </recommendedName>
</protein>
<dbReference type="PaxDb" id="589924-Ferp_0570"/>
<sequence length="407" mass="45978">MVEGTAIFTRKCCRTMTTKFGRVTVYMAHDEHMGKCLFEDGFVTPNMPKLHYAIDFSVRDDTLILKDSLSPKAREFQGGEAYVFEKRDGFNLLFYMYRGEVIPKTRMKPMATGKTAQVVTLPGFPREEVEELVRDGYIPIMEVWGTKIEELDIMHGPVNYRAVQEREGLPELNAEIIAIMRAESGERASNNSGNNNSGGSFSKDTLTLASSNSIYCYEFLPPDVMMETAESYGLKTAPLHDVVELSPENVKELMSWAEKVNEREVILEGFVAHCSIGTGYGMFKIKPYSIMAKDVITSKTIPRERIELEISKILLETDVEEIARNPGLYIEQLNDYLGEDFKLTKEMRKKARRVFAETIARELLRKNPDLTPEAAGRCGIHGMFIGFLRKQRGLAGVRAETGDKGLF</sequence>
<evidence type="ECO:0000313" key="1">
    <source>
        <dbReference type="EMBL" id="ADC64743.1"/>
    </source>
</evidence>
<dbReference type="KEGG" id="fpl:Ferp_0570"/>
<dbReference type="RefSeq" id="WP_012965089.1">
    <property type="nucleotide sequence ID" value="NC_013849.1"/>
</dbReference>
<name>D3S3B0_FERPA</name>
<accession>D3S3B0</accession>
<gene>
    <name evidence="1" type="ordered locus">Ferp_0570</name>
</gene>
<reference evidence="2" key="1">
    <citation type="submission" date="2010-02" db="EMBL/GenBank/DDBJ databases">
        <title>Complete sequence of Ferroglobus placidus DSM 10642.</title>
        <authorList>
            <consortium name="US DOE Joint Genome Institute"/>
            <person name="Lucas S."/>
            <person name="Copeland A."/>
            <person name="Lapidus A."/>
            <person name="Cheng J.-F."/>
            <person name="Bruce D."/>
            <person name="Goodwin L."/>
            <person name="Pitluck S."/>
            <person name="Saunders E."/>
            <person name="Brettin T."/>
            <person name="Detter J.C."/>
            <person name="Han C."/>
            <person name="Tapia R."/>
            <person name="Larimer F."/>
            <person name="Land M."/>
            <person name="Hauser L."/>
            <person name="Kyrpides N."/>
            <person name="Ivanova N."/>
            <person name="Holmes D."/>
            <person name="Lovley D."/>
            <person name="Kyrpides N."/>
            <person name="Anderson I.J."/>
            <person name="Woyke T."/>
        </authorList>
    </citation>
    <scope>NUCLEOTIDE SEQUENCE [LARGE SCALE GENOMIC DNA]</scope>
    <source>
        <strain evidence="2">DSM 10642 / AEDII12DO</strain>
    </source>
</reference>
<reference evidence="1 2" key="2">
    <citation type="journal article" date="2011" name="Stand. Genomic Sci.">
        <title>Complete genome sequence of Ferroglobus placidus AEDII12DO.</title>
        <authorList>
            <person name="Anderson I."/>
            <person name="Risso C."/>
            <person name="Holmes D."/>
            <person name="Lucas S."/>
            <person name="Copeland A."/>
            <person name="Lapidus A."/>
            <person name="Cheng J.F."/>
            <person name="Bruce D."/>
            <person name="Goodwin L."/>
            <person name="Pitluck S."/>
            <person name="Saunders E."/>
            <person name="Brettin T."/>
            <person name="Detter J.C."/>
            <person name="Han C."/>
            <person name="Tapia R."/>
            <person name="Larimer F."/>
            <person name="Land M."/>
            <person name="Hauser L."/>
            <person name="Woyke T."/>
            <person name="Lovley D."/>
            <person name="Kyrpides N."/>
            <person name="Ivanova N."/>
        </authorList>
    </citation>
    <scope>NUCLEOTIDE SEQUENCE [LARGE SCALE GENOMIC DNA]</scope>
    <source>
        <strain evidence="2">DSM 10642 / AEDII12DO</strain>
    </source>
</reference>
<dbReference type="STRING" id="589924.Ferp_0570"/>
<dbReference type="AlphaFoldDB" id="D3S3B0"/>
<dbReference type="Proteomes" id="UP000002613">
    <property type="component" value="Chromosome"/>
</dbReference>
<dbReference type="EMBL" id="CP001899">
    <property type="protein sequence ID" value="ADC64743.1"/>
    <property type="molecule type" value="Genomic_DNA"/>
</dbReference>
<keyword evidence="2" id="KW-1185">Reference proteome</keyword>
<evidence type="ECO:0008006" key="3">
    <source>
        <dbReference type="Google" id="ProtNLM"/>
    </source>
</evidence>
<dbReference type="GeneID" id="8778071"/>
<organism evidence="1 2">
    <name type="scientific">Ferroglobus placidus (strain DSM 10642 / AEDII12DO)</name>
    <dbReference type="NCBI Taxonomy" id="589924"/>
    <lineage>
        <taxon>Archaea</taxon>
        <taxon>Methanobacteriati</taxon>
        <taxon>Methanobacteriota</taxon>
        <taxon>Archaeoglobi</taxon>
        <taxon>Archaeoglobales</taxon>
        <taxon>Archaeoglobaceae</taxon>
        <taxon>Ferroglobus</taxon>
    </lineage>
</organism>